<dbReference type="AlphaFoldDB" id="A0A937F8D2"/>
<protein>
    <submittedName>
        <fullName evidence="1">T9SS type A sorting domain-containing protein</fullName>
    </submittedName>
</protein>
<dbReference type="Proteomes" id="UP000659388">
    <property type="component" value="Unassembled WGS sequence"/>
</dbReference>
<proteinExistence type="predicted"/>
<sequence>MVVEANSFVELRQFPEFEVAFAEESNTISSSEIALEDNKPGIYLLVLEVGGKSVVKRIMIK</sequence>
<evidence type="ECO:0000313" key="1">
    <source>
        <dbReference type="EMBL" id="MBL3657605.1"/>
    </source>
</evidence>
<dbReference type="RefSeq" id="WP_202245388.1">
    <property type="nucleotide sequence ID" value="NZ_JAESIY010000008.1"/>
</dbReference>
<comment type="caution">
    <text evidence="1">The sequence shown here is derived from an EMBL/GenBank/DDBJ whole genome shotgun (WGS) entry which is preliminary data.</text>
</comment>
<keyword evidence="2" id="KW-1185">Reference proteome</keyword>
<gene>
    <name evidence="1" type="ORF">JL102_15760</name>
</gene>
<organism evidence="1 2">
    <name type="scientific">Fulvivirga sediminis</name>
    <dbReference type="NCBI Taxonomy" id="2803949"/>
    <lineage>
        <taxon>Bacteria</taxon>
        <taxon>Pseudomonadati</taxon>
        <taxon>Bacteroidota</taxon>
        <taxon>Cytophagia</taxon>
        <taxon>Cytophagales</taxon>
        <taxon>Fulvivirgaceae</taxon>
        <taxon>Fulvivirga</taxon>
    </lineage>
</organism>
<dbReference type="EMBL" id="JAESIY010000008">
    <property type="protein sequence ID" value="MBL3657605.1"/>
    <property type="molecule type" value="Genomic_DNA"/>
</dbReference>
<reference evidence="1" key="1">
    <citation type="submission" date="2021-01" db="EMBL/GenBank/DDBJ databases">
        <title>Fulvivirga kasyanovii gen. nov., sp nov., a novel member of the phylum Bacteroidetes isolated from seawater in a mussel farm.</title>
        <authorList>
            <person name="Zhao L.-H."/>
            <person name="Wang Z.-J."/>
        </authorList>
    </citation>
    <scope>NUCLEOTIDE SEQUENCE</scope>
    <source>
        <strain evidence="1">2943</strain>
    </source>
</reference>
<name>A0A937F8D2_9BACT</name>
<evidence type="ECO:0000313" key="2">
    <source>
        <dbReference type="Proteomes" id="UP000659388"/>
    </source>
</evidence>
<accession>A0A937F8D2</accession>